<keyword evidence="7" id="KW-0206">Cytoskeleton</keyword>
<dbReference type="InterPro" id="IPR004000">
    <property type="entry name" value="Actin"/>
</dbReference>
<dbReference type="Gene3D" id="3.90.640.10">
    <property type="entry name" value="Actin, Chain A, domain 4"/>
    <property type="match status" value="1"/>
</dbReference>
<comment type="caution">
    <text evidence="10">The sequence shown here is derived from an EMBL/GenBank/DDBJ whole genome shotgun (WGS) entry which is preliminary data.</text>
</comment>
<evidence type="ECO:0000256" key="8">
    <source>
        <dbReference type="ARBA" id="ARBA00049360"/>
    </source>
</evidence>
<evidence type="ECO:0000256" key="6">
    <source>
        <dbReference type="ARBA" id="ARBA00022840"/>
    </source>
</evidence>
<comment type="similarity">
    <text evidence="2 9">Belongs to the actin family.</text>
</comment>
<keyword evidence="4" id="KW-0547">Nucleotide-binding</keyword>
<proteinExistence type="inferred from homology"/>
<dbReference type="Proteomes" id="UP001177140">
    <property type="component" value="Unassembled WGS sequence"/>
</dbReference>
<dbReference type="FunFam" id="3.30.420.40:FF:000218">
    <property type="entry name" value="actin, alpha sarcomeric/skeletal-like"/>
    <property type="match status" value="1"/>
</dbReference>
<evidence type="ECO:0000256" key="3">
    <source>
        <dbReference type="ARBA" id="ARBA00022490"/>
    </source>
</evidence>
<dbReference type="Pfam" id="PF00022">
    <property type="entry name" value="Actin"/>
    <property type="match status" value="1"/>
</dbReference>
<name>A0AA41UV87_PAPNU</name>
<sequence length="371" mass="41457">MSDSEDLQPIVIDNGSGNIKAGLSGDDAPTVVFPSMVGRHNGRTGRAAYVGDDAQSRSSILTLKHPIERGIVKNWDDMESIWHHTFYEELKEAPEEHPVLLTETSLNPRINREKMTQIMFETFNVPAMFISNQAALSLYACGRTTGIMLDSGHGVTQVVPVYEGYVVPQAILRLNLGGRDLTDSLVNMLHFDQEYPLETVTDRVVGQMKEALSYVALDYEEELELAGEDSSILKSYELPDGEVITIGAERFRCPESLFQPSLIGMRGPGVHELTYNSIMKCDDDIRESLFQNIILSGGSTMFTGFTDRFHKEITNLVERRTRIKVVAPPERKYTTWIGGSILTSLSSFQTQWTSKQEYDESGPPVIHAKCI</sequence>
<dbReference type="AlphaFoldDB" id="A0AA41UV87"/>
<dbReference type="PRINTS" id="PR00190">
    <property type="entry name" value="ACTIN"/>
</dbReference>
<dbReference type="EMBL" id="JAJJMA010027731">
    <property type="protein sequence ID" value="MCL7023885.1"/>
    <property type="molecule type" value="Genomic_DNA"/>
</dbReference>
<dbReference type="GO" id="GO:0005856">
    <property type="term" value="C:cytoskeleton"/>
    <property type="evidence" value="ECO:0007669"/>
    <property type="project" value="UniProtKB-SubCell"/>
</dbReference>
<dbReference type="InterPro" id="IPR043129">
    <property type="entry name" value="ATPase_NBD"/>
</dbReference>
<evidence type="ECO:0000256" key="5">
    <source>
        <dbReference type="ARBA" id="ARBA00022801"/>
    </source>
</evidence>
<dbReference type="SUPFAM" id="SSF53067">
    <property type="entry name" value="Actin-like ATPase domain"/>
    <property type="match status" value="2"/>
</dbReference>
<keyword evidence="11" id="KW-1185">Reference proteome</keyword>
<organism evidence="10 11">
    <name type="scientific">Papaver nudicaule</name>
    <name type="common">Iceland poppy</name>
    <dbReference type="NCBI Taxonomy" id="74823"/>
    <lineage>
        <taxon>Eukaryota</taxon>
        <taxon>Viridiplantae</taxon>
        <taxon>Streptophyta</taxon>
        <taxon>Embryophyta</taxon>
        <taxon>Tracheophyta</taxon>
        <taxon>Spermatophyta</taxon>
        <taxon>Magnoliopsida</taxon>
        <taxon>Ranunculales</taxon>
        <taxon>Papaveraceae</taxon>
        <taxon>Papaveroideae</taxon>
        <taxon>Papaver</taxon>
    </lineage>
</organism>
<dbReference type="GO" id="GO:0005524">
    <property type="term" value="F:ATP binding"/>
    <property type="evidence" value="ECO:0007669"/>
    <property type="project" value="UniProtKB-KW"/>
</dbReference>
<keyword evidence="3" id="KW-0963">Cytoplasm</keyword>
<protein>
    <recommendedName>
        <fullName evidence="12">Actin</fullName>
    </recommendedName>
</protein>
<dbReference type="SMART" id="SM00268">
    <property type="entry name" value="ACTIN"/>
    <property type="match status" value="1"/>
</dbReference>
<comment type="subcellular location">
    <subcellularLocation>
        <location evidence="1">Cytoplasm</location>
        <location evidence="1">Cytoskeleton</location>
    </subcellularLocation>
</comment>
<accession>A0AA41UV87</accession>
<dbReference type="Gene3D" id="3.30.420.40">
    <property type="match status" value="2"/>
</dbReference>
<evidence type="ECO:0008006" key="12">
    <source>
        <dbReference type="Google" id="ProtNLM"/>
    </source>
</evidence>
<evidence type="ECO:0000313" key="11">
    <source>
        <dbReference type="Proteomes" id="UP001177140"/>
    </source>
</evidence>
<dbReference type="PANTHER" id="PTHR11937">
    <property type="entry name" value="ACTIN"/>
    <property type="match status" value="1"/>
</dbReference>
<dbReference type="FunFam" id="3.90.640.10:FF:000007">
    <property type="entry name" value="Actin like 7B"/>
    <property type="match status" value="1"/>
</dbReference>
<evidence type="ECO:0000256" key="9">
    <source>
        <dbReference type="RuleBase" id="RU000487"/>
    </source>
</evidence>
<evidence type="ECO:0000313" key="10">
    <source>
        <dbReference type="EMBL" id="MCL7023885.1"/>
    </source>
</evidence>
<reference evidence="10" key="1">
    <citation type="submission" date="2022-03" db="EMBL/GenBank/DDBJ databases">
        <title>A functionally conserved STORR gene fusion in Papaver species that diverged 16.8 million years ago.</title>
        <authorList>
            <person name="Catania T."/>
        </authorList>
    </citation>
    <scope>NUCLEOTIDE SEQUENCE</scope>
    <source>
        <strain evidence="10">S-191538</strain>
    </source>
</reference>
<dbReference type="FunFam" id="3.30.420.40:FF:000148">
    <property type="entry name" value="Actin, alpha skeletal muscle"/>
    <property type="match status" value="1"/>
</dbReference>
<evidence type="ECO:0000256" key="7">
    <source>
        <dbReference type="ARBA" id="ARBA00023212"/>
    </source>
</evidence>
<evidence type="ECO:0000256" key="2">
    <source>
        <dbReference type="ARBA" id="ARBA00006752"/>
    </source>
</evidence>
<keyword evidence="6" id="KW-0067">ATP-binding</keyword>
<evidence type="ECO:0000256" key="1">
    <source>
        <dbReference type="ARBA" id="ARBA00004245"/>
    </source>
</evidence>
<dbReference type="GO" id="GO:0016787">
    <property type="term" value="F:hydrolase activity"/>
    <property type="evidence" value="ECO:0007669"/>
    <property type="project" value="UniProtKB-KW"/>
</dbReference>
<gene>
    <name evidence="10" type="ORF">MKW94_029429</name>
</gene>
<comment type="catalytic activity">
    <reaction evidence="8">
        <text>ATP + H2O = ADP + phosphate + H(+)</text>
        <dbReference type="Rhea" id="RHEA:13065"/>
        <dbReference type="ChEBI" id="CHEBI:15377"/>
        <dbReference type="ChEBI" id="CHEBI:15378"/>
        <dbReference type="ChEBI" id="CHEBI:30616"/>
        <dbReference type="ChEBI" id="CHEBI:43474"/>
        <dbReference type="ChEBI" id="CHEBI:456216"/>
    </reaction>
</comment>
<evidence type="ECO:0000256" key="4">
    <source>
        <dbReference type="ARBA" id="ARBA00022741"/>
    </source>
</evidence>
<keyword evidence="5" id="KW-0378">Hydrolase</keyword>